<evidence type="ECO:0000256" key="3">
    <source>
        <dbReference type="ARBA" id="ARBA00022989"/>
    </source>
</evidence>
<dbReference type="EMBL" id="JACOOZ010000002">
    <property type="protein sequence ID" value="MBC5667126.1"/>
    <property type="molecule type" value="Genomic_DNA"/>
</dbReference>
<dbReference type="Proteomes" id="UP000597877">
    <property type="component" value="Unassembled WGS sequence"/>
</dbReference>
<feature type="region of interest" description="Disordered" evidence="7">
    <location>
        <begin position="117"/>
        <end position="136"/>
    </location>
</feature>
<evidence type="ECO:0000313" key="9">
    <source>
        <dbReference type="EMBL" id="MBC5667126.1"/>
    </source>
</evidence>
<keyword evidence="1" id="KW-1003">Cell membrane</keyword>
<sequence length="136" mass="15078">MNNRKTSQGFANVSIKMLKYIVMVIIIVVCATAAFNFGSKIFNSNGVEEEPGTDMTFTVDKGTTIKQFGKTLEEYGVIEDANAFVVQSYIYTVKTIKPGTYTFNTSWTGEEIFKTISAGPEENKKENTTEQGEDAQ</sequence>
<feature type="transmembrane region" description="Helical" evidence="8">
    <location>
        <begin position="20"/>
        <end position="38"/>
    </location>
</feature>
<evidence type="ECO:0000256" key="6">
    <source>
        <dbReference type="ARBA" id="ARBA00023316"/>
    </source>
</evidence>
<keyword evidence="6" id="KW-0961">Cell wall biogenesis/degradation</keyword>
<evidence type="ECO:0000256" key="7">
    <source>
        <dbReference type="SAM" id="MobiDB-lite"/>
    </source>
</evidence>
<dbReference type="PANTHER" id="PTHR30518:SF2">
    <property type="entry name" value="ENDOLYTIC MUREIN TRANSGLYCOSYLASE"/>
    <property type="match status" value="1"/>
</dbReference>
<reference evidence="9 10" key="1">
    <citation type="submission" date="2020-08" db="EMBL/GenBank/DDBJ databases">
        <title>Genome public.</title>
        <authorList>
            <person name="Liu C."/>
            <person name="Sun Q."/>
        </authorList>
    </citation>
    <scope>NUCLEOTIDE SEQUENCE [LARGE SCALE GENOMIC DNA]</scope>
    <source>
        <strain evidence="9 10">BX4</strain>
    </source>
</reference>
<name>A0ABR7F0J7_9FIRM</name>
<comment type="caution">
    <text evidence="9">The sequence shown here is derived from an EMBL/GenBank/DDBJ whole genome shotgun (WGS) entry which is preliminary data.</text>
</comment>
<keyword evidence="4 8" id="KW-0472">Membrane</keyword>
<gene>
    <name evidence="9" type="ORF">H8S00_03905</name>
</gene>
<dbReference type="PANTHER" id="PTHR30518">
    <property type="entry name" value="ENDOLYTIC MUREIN TRANSGLYCOSYLASE"/>
    <property type="match status" value="1"/>
</dbReference>
<keyword evidence="2 8" id="KW-0812">Transmembrane</keyword>
<keyword evidence="10" id="KW-1185">Reference proteome</keyword>
<proteinExistence type="predicted"/>
<dbReference type="InterPro" id="IPR003770">
    <property type="entry name" value="MLTG-like"/>
</dbReference>
<evidence type="ECO:0000313" key="10">
    <source>
        <dbReference type="Proteomes" id="UP000597877"/>
    </source>
</evidence>
<keyword evidence="5" id="KW-0456">Lyase</keyword>
<accession>A0ABR7F0J7</accession>
<evidence type="ECO:0000256" key="8">
    <source>
        <dbReference type="SAM" id="Phobius"/>
    </source>
</evidence>
<evidence type="ECO:0000256" key="5">
    <source>
        <dbReference type="ARBA" id="ARBA00023239"/>
    </source>
</evidence>
<organism evidence="9 10">
    <name type="scientific">Eubacterium segne</name>
    <dbReference type="NCBI Taxonomy" id="2763045"/>
    <lineage>
        <taxon>Bacteria</taxon>
        <taxon>Bacillati</taxon>
        <taxon>Bacillota</taxon>
        <taxon>Clostridia</taxon>
        <taxon>Eubacteriales</taxon>
        <taxon>Eubacteriaceae</taxon>
        <taxon>Eubacterium</taxon>
    </lineage>
</organism>
<evidence type="ECO:0000256" key="1">
    <source>
        <dbReference type="ARBA" id="ARBA00022475"/>
    </source>
</evidence>
<keyword evidence="3 8" id="KW-1133">Transmembrane helix</keyword>
<evidence type="ECO:0000256" key="2">
    <source>
        <dbReference type="ARBA" id="ARBA00022692"/>
    </source>
</evidence>
<dbReference type="Pfam" id="PF02618">
    <property type="entry name" value="YceG"/>
    <property type="match status" value="1"/>
</dbReference>
<evidence type="ECO:0000256" key="4">
    <source>
        <dbReference type="ARBA" id="ARBA00023136"/>
    </source>
</evidence>
<protein>
    <submittedName>
        <fullName evidence="9">Endolytic transglycosylase MltG</fullName>
    </submittedName>
</protein>
<dbReference type="RefSeq" id="WP_021952701.1">
    <property type="nucleotide sequence ID" value="NZ_JACOOZ010000002.1"/>
</dbReference>
<dbReference type="Gene3D" id="3.30.1490.480">
    <property type="entry name" value="Endolytic murein transglycosylase"/>
    <property type="match status" value="1"/>
</dbReference>